<dbReference type="AlphaFoldDB" id="A0A2N5M3F4"/>
<reference evidence="2 3" key="1">
    <citation type="submission" date="2017-11" db="EMBL/GenBank/DDBJ databases">
        <title>Comparitive Functional Genomics of Dry Heat Resistant strains isolated from the Viking Spacecraft.</title>
        <authorList>
            <person name="Seuylemezian A."/>
            <person name="Cooper K."/>
            <person name="Vaishampayan P."/>
        </authorList>
    </citation>
    <scope>NUCLEOTIDE SEQUENCE [LARGE SCALE GENOMIC DNA]</scope>
    <source>
        <strain evidence="2 3">V1-29</strain>
    </source>
</reference>
<evidence type="ECO:0000259" key="1">
    <source>
        <dbReference type="Pfam" id="PF00534"/>
    </source>
</evidence>
<dbReference type="RefSeq" id="WP_101644019.1">
    <property type="nucleotide sequence ID" value="NZ_PGUY01000050.1"/>
</dbReference>
<keyword evidence="2" id="KW-0808">Transferase</keyword>
<gene>
    <name evidence="2" type="ORF">CUU66_16215</name>
</gene>
<dbReference type="PANTHER" id="PTHR46656:SF3">
    <property type="entry name" value="PUTATIVE-RELATED"/>
    <property type="match status" value="1"/>
</dbReference>
<dbReference type="SUPFAM" id="SSF53756">
    <property type="entry name" value="UDP-Glycosyltransferase/glycogen phosphorylase"/>
    <property type="match status" value="1"/>
</dbReference>
<organism evidence="2 3">
    <name type="scientific">Peribacillus deserti</name>
    <dbReference type="NCBI Taxonomy" id="673318"/>
    <lineage>
        <taxon>Bacteria</taxon>
        <taxon>Bacillati</taxon>
        <taxon>Bacillota</taxon>
        <taxon>Bacilli</taxon>
        <taxon>Bacillales</taxon>
        <taxon>Bacillaceae</taxon>
        <taxon>Peribacillus</taxon>
    </lineage>
</organism>
<dbReference type="Proteomes" id="UP000234748">
    <property type="component" value="Unassembled WGS sequence"/>
</dbReference>
<evidence type="ECO:0000313" key="3">
    <source>
        <dbReference type="Proteomes" id="UP000234748"/>
    </source>
</evidence>
<protein>
    <submittedName>
        <fullName evidence="2">Glycosyl transferase family 1</fullName>
    </submittedName>
</protein>
<dbReference type="InterPro" id="IPR001296">
    <property type="entry name" value="Glyco_trans_1"/>
</dbReference>
<dbReference type="GO" id="GO:0016757">
    <property type="term" value="F:glycosyltransferase activity"/>
    <property type="evidence" value="ECO:0007669"/>
    <property type="project" value="InterPro"/>
</dbReference>
<comment type="caution">
    <text evidence="2">The sequence shown here is derived from an EMBL/GenBank/DDBJ whole genome shotgun (WGS) entry which is preliminary data.</text>
</comment>
<accession>A0A2N5M3F4</accession>
<feature type="domain" description="Glycosyl transferase family 1" evidence="1">
    <location>
        <begin position="161"/>
        <end position="293"/>
    </location>
</feature>
<proteinExistence type="predicted"/>
<sequence length="386" mass="43455">MIDYQVIWKGPVTDATGYGVASREYALALDRLGVDVKIDSYSWGFPFIFKDKSKKERISKLMNKKESRNKPKILIYHSPPGNIQAVEGKKYEVTFLNTVWETTKIPAEWLPILHSFDAVTVPCTLNIQAFIQSGVKVPVFLTPHGADTELFTPANKKMSIHEAKGKFIFVSVFDFQHRKNPETLLKAYWEEFDADEQVLLVIKTYGNSRKNILNAIYNYKKMLGVGDISAPFKIITGVLDEKQFKGLYTLGNAFVLPTRGEGVGLPFIEALSSGVPVISTAWGGQMDFLHEKNSFLTNYKLCHPSVSMNSEHAISTIYSDLFESEGQLWAEADIADLKKQMRAAFESPAICRAKGERGRKDMLKLTWDKAGCSLKQAVEKMLQSKM</sequence>
<dbReference type="EMBL" id="PGUY01000050">
    <property type="protein sequence ID" value="PLT28890.1"/>
    <property type="molecule type" value="Genomic_DNA"/>
</dbReference>
<name>A0A2N5M3F4_9BACI</name>
<dbReference type="Pfam" id="PF00534">
    <property type="entry name" value="Glycos_transf_1"/>
    <property type="match status" value="1"/>
</dbReference>
<dbReference type="OrthoDB" id="440232at2"/>
<keyword evidence="3" id="KW-1185">Reference proteome</keyword>
<dbReference type="Gene3D" id="3.40.50.2000">
    <property type="entry name" value="Glycogen Phosphorylase B"/>
    <property type="match status" value="1"/>
</dbReference>
<dbReference type="PANTHER" id="PTHR46656">
    <property type="entry name" value="PUTATIVE-RELATED"/>
    <property type="match status" value="1"/>
</dbReference>
<evidence type="ECO:0000313" key="2">
    <source>
        <dbReference type="EMBL" id="PLT28890.1"/>
    </source>
</evidence>